<feature type="region of interest" description="Disordered" evidence="1">
    <location>
        <begin position="1260"/>
        <end position="1414"/>
    </location>
</feature>
<organism evidence="4 5">
    <name type="scientific">Zarconia navalis LEGE 11467</name>
    <dbReference type="NCBI Taxonomy" id="1828826"/>
    <lineage>
        <taxon>Bacteria</taxon>
        <taxon>Bacillati</taxon>
        <taxon>Cyanobacteriota</taxon>
        <taxon>Cyanophyceae</taxon>
        <taxon>Oscillatoriophycideae</taxon>
        <taxon>Oscillatoriales</taxon>
        <taxon>Oscillatoriales incertae sedis</taxon>
        <taxon>Zarconia</taxon>
        <taxon>Zarconia navalis</taxon>
    </lineage>
</organism>
<feature type="signal peptide" evidence="2">
    <location>
        <begin position="1"/>
        <end position="28"/>
    </location>
</feature>
<name>A0A928VTR3_9CYAN</name>
<feature type="chain" id="PRO_5037919225" evidence="2">
    <location>
        <begin position="29"/>
        <end position="1900"/>
    </location>
</feature>
<dbReference type="InterPro" id="IPR008638">
    <property type="entry name" value="FhaB/CdiA-like_TPS"/>
</dbReference>
<evidence type="ECO:0000256" key="2">
    <source>
        <dbReference type="SAM" id="SignalP"/>
    </source>
</evidence>
<dbReference type="InterPro" id="IPR024983">
    <property type="entry name" value="CHAT_dom"/>
</dbReference>
<dbReference type="SMART" id="SM00912">
    <property type="entry name" value="Haemagg_act"/>
    <property type="match status" value="1"/>
</dbReference>
<dbReference type="Pfam" id="PF12770">
    <property type="entry name" value="CHAT"/>
    <property type="match status" value="1"/>
</dbReference>
<feature type="compositionally biased region" description="Acidic residues" evidence="1">
    <location>
        <begin position="1260"/>
        <end position="1278"/>
    </location>
</feature>
<dbReference type="InterPro" id="IPR011050">
    <property type="entry name" value="Pectin_lyase_fold/virulence"/>
</dbReference>
<dbReference type="RefSeq" id="WP_264320365.1">
    <property type="nucleotide sequence ID" value="NZ_JADEXN010000056.1"/>
</dbReference>
<evidence type="ECO:0000313" key="5">
    <source>
        <dbReference type="Proteomes" id="UP000621799"/>
    </source>
</evidence>
<dbReference type="Gene3D" id="2.160.20.10">
    <property type="entry name" value="Single-stranded right-handed beta-helix, Pectin lyase-like"/>
    <property type="match status" value="2"/>
</dbReference>
<sequence>MNVRIYPSLLLSTFLWTIAITNDTSAFAQPITPANDGTGTIVTPDGDRIDIHGGQRSSDGSNLFHSFDRFGLDGGQTANFLADPNLSNILGRVTGGDASFINGLLQVSGGDANLFLVNPAGIVFGPSAALNVPADFTATTATGIGFGGNSFGVFEDNNWSELVGTPDRLEFTIADPGAIVNAGYLAVTPANNLNLLAGTIVNTGTLQASGGNITVAAVPGESLVRLSAKDNLLSLEVEPTSNAPLDFTPLSLPQLLSGGEERGHATSIAVNPDGTLSLLGSDAAIASQTGDAIVSGTVDVSNAADSVEGFPATVRILGDRIGLFDATLDASGTNGGGNIFIGGNFRGQGPLPNARVTFVDAGTSIFADALYQGDGGQVILWADDTTQFFGNISARGAALSTSNILSGDLSISPSSSSSLSPSSSHGGFVEVSGKQNLIFRGTVDTRAPHGNLGTLLLDPENITIVDGSGDGAGDGTTLFAGDIGGSDGQILAGDSAPVTIYESELEALDGNTNIILEAKNNITIEDLSDNRLVLNPGNGSVTFIADSDGVDGGSFSMNSGDIIFARGRDFSISGTSIVLGSIDTSVANGDVGDGGDITLLSSGGDITTGGGSLRSKSDIGDGGDITLIVQSGSITTADIFSFSNDKGTGGDIILTVREGGGQISIGGLQSYSELGTGGNITVTTASGDILASNNLLSFSRGTGNAGDVTLRVREGGGRINVQGTIASSQMGDGGNLSLFTESSDIDLGGNWIADTQSDGHAGNIVIEIGGATGSFNIEDSKLLVNAHSDNIGNGGAIDIRVPGNITANEVSATGGDNGGGIIIFSGGTLTVGDVLVGADVGNGGAIELRASGNIITGNISSAAGMNGGLISLVSENGSINTSGSVINAIGGESGGNIFIDSALDITLGGVGNTAILNPGFNRNSGSIHLRSNDGSIEISGPLFTVSALGRGGDINFDAEGDIILNEVNTRSFSEIGGAIELSSEGKIELSQSIETNQNNITFNAPVILTNDVIILSLESGNTYFHYTIDGAHNLTVNSQSGNIQIMGSVGSNTPLESIEIRSHLDNDSNPIDITTTGNITAQDLESKSGIDLSSRNGDITADILDTSSLGNSGNISLDANNIQLDGINTTSRNGTGGDVSIEVGNLRVTDSFLDLNGIDASLSTAGATGGGTIVIRHRGNGEIPFIVGDASQNGTDGAITRGNGYLETIFSGEFLYTYTQDGGRIGIISIPAPMEIDEMEENENLEESSEPDISENLNEIESDTTGDSEPDNLEDEDSFNAIDPIDSMAESSDSTLDTDEGINSMSDGNGIANPIAGEDRANNPNGNEPGGAIVNPTHSDNGIEDRANNPNGNEPGDAIVNPTHPGNSINEPNFGPMDGGNDIDIPNPTDDQNDLDRSNPDLTSDVSDRNSPPDKVLREELAREIATSLNADLSLGEDEVTWKLPDPKQDISLKLDLGNFEGGVAALDRFFEEQIEEEAGDNLNEDERSMTAQVVRETLKTIELETGKRAVIVYALTLPQTQAFPTQTERASDRHREQLTLVLVVPEGPPIVKTVDLESGQLKRTLKLLRQSITAYQSQSYLPSSQQLYQWLIQPLDEHLEALDIDTLIFAMDAGLHQLPLAALHDGDRFLIERYSLGSIPSLSLTDTRYRSLEKMQVLAMGASEFPESNNPSLPAVPLELALVSGNSSRIPPSTQGLQEGEGSFFDRNPLGRSFLNEEFTLENLIEQRQKQPFDIIHLATHANFDPQNHYRAYLELWDRRVALDELRLVEWYAPPIVELLVLSACETAVGDREAELGFAGLAVRAGVKSVLASLWQVKDTGTLVMMSQFYHYLQEAPIKAEALRQAQLALLRGEASVRDGYLVGNGVRIPLPPETGNWEGRDFSHPYFWSGFTLVGSPW</sequence>
<keyword evidence="5" id="KW-1185">Reference proteome</keyword>
<evidence type="ECO:0000313" key="4">
    <source>
        <dbReference type="EMBL" id="MBE9040107.1"/>
    </source>
</evidence>
<feature type="compositionally biased region" description="Polar residues" evidence="1">
    <location>
        <begin position="1289"/>
        <end position="1307"/>
    </location>
</feature>
<dbReference type="Proteomes" id="UP000621799">
    <property type="component" value="Unassembled WGS sequence"/>
</dbReference>
<feature type="compositionally biased region" description="Low complexity" evidence="1">
    <location>
        <begin position="1322"/>
        <end position="1331"/>
    </location>
</feature>
<dbReference type="InterPro" id="IPR012334">
    <property type="entry name" value="Pectin_lyas_fold"/>
</dbReference>
<proteinExistence type="predicted"/>
<evidence type="ECO:0000256" key="1">
    <source>
        <dbReference type="SAM" id="MobiDB-lite"/>
    </source>
</evidence>
<dbReference type="SUPFAM" id="SSF51126">
    <property type="entry name" value="Pectin lyase-like"/>
    <property type="match status" value="1"/>
</dbReference>
<gene>
    <name evidence="4" type="ORF">IQ235_04780</name>
</gene>
<evidence type="ECO:0000259" key="3">
    <source>
        <dbReference type="SMART" id="SM00912"/>
    </source>
</evidence>
<dbReference type="Pfam" id="PF05860">
    <property type="entry name" value="TPS"/>
    <property type="match status" value="1"/>
</dbReference>
<keyword evidence="2" id="KW-0732">Signal</keyword>
<dbReference type="EMBL" id="JADEXN010000056">
    <property type="protein sequence ID" value="MBE9040107.1"/>
    <property type="molecule type" value="Genomic_DNA"/>
</dbReference>
<dbReference type="NCBIfam" id="TIGR01901">
    <property type="entry name" value="adhes_NPXG"/>
    <property type="match status" value="1"/>
</dbReference>
<feature type="domain" description="Filamentous haemagglutinin FhaB/tRNA nuclease CdiA-like TPS" evidence="3">
    <location>
        <begin position="33"/>
        <end position="147"/>
    </location>
</feature>
<comment type="caution">
    <text evidence="4">The sequence shown here is derived from an EMBL/GenBank/DDBJ whole genome shotgun (WGS) entry which is preliminary data.</text>
</comment>
<reference evidence="4" key="1">
    <citation type="submission" date="2020-10" db="EMBL/GenBank/DDBJ databases">
        <authorList>
            <person name="Castelo-Branco R."/>
            <person name="Eusebio N."/>
            <person name="Adriana R."/>
            <person name="Vieira A."/>
            <person name="Brugerolle De Fraissinette N."/>
            <person name="Rezende De Castro R."/>
            <person name="Schneider M.P."/>
            <person name="Vasconcelos V."/>
            <person name="Leao P.N."/>
        </authorList>
    </citation>
    <scope>NUCLEOTIDE SEQUENCE</scope>
    <source>
        <strain evidence="4">LEGE 11467</strain>
    </source>
</reference>
<accession>A0A928VTR3</accession>
<protein>
    <submittedName>
        <fullName evidence="4">CHAT domain-containing protein</fullName>
    </submittedName>
</protein>